<protein>
    <submittedName>
        <fullName evidence="2">DNA sulfur modification protein DndC</fullName>
    </submittedName>
</protein>
<sequence>MNEIEESTVSGLRGLYHSDDRPWVVAFSGGKDSTLLLQLVFNLLLSLRDRHTAGEKEKPVYVIASDTRVEAPNIAAYLKDVLSRIEAGGERQGLNLHVHLVSPEPQESFWGKLIGKGYPSPTRWFRWCTANMKIRPTRRAIEKITREAGSVILLLGTRIDESSERGKRMRDRAYTSRGLNPHHEIPNALVATPIADWGTDQVWEYLFNHNPPPWGGSHDFLLELYRQAAGGECPVVLDLDTPSCGGSRFGCWTCTVVKEDKSMQGFIDTGNAWMEPLAKFRNWLKEVRERPECRLAVRRDGSNGPGPFSPECRKEILEKLLKMENDLGLTLVSDEELRYIQAEWRREFDLAEAATALAYRYGRRIEDNTQGMMNIKLPSIEQRVLDDLVPEYGVNPELVGGLLRLVMHDYRNLDIYGRKAALKRDIAEQIALSLDRNTMADASEDSNP</sequence>
<accession>A0A450T509</accession>
<dbReference type="Gene3D" id="3.40.50.620">
    <property type="entry name" value="HUPs"/>
    <property type="match status" value="1"/>
</dbReference>
<dbReference type="InterPro" id="IPR002500">
    <property type="entry name" value="PAPS_reduct_dom"/>
</dbReference>
<dbReference type="PANTHER" id="PTHR43196:SF2">
    <property type="entry name" value="PHOSPHOADENOSINE PHOSPHOSULFATE REDUCTASE"/>
    <property type="match status" value="1"/>
</dbReference>
<dbReference type="NCBIfam" id="TIGR03183">
    <property type="entry name" value="DNA_S_dndC"/>
    <property type="match status" value="1"/>
</dbReference>
<evidence type="ECO:0000313" key="2">
    <source>
        <dbReference type="EMBL" id="VFJ61726.1"/>
    </source>
</evidence>
<proteinExistence type="predicted"/>
<dbReference type="EMBL" id="CAADEY010000091">
    <property type="protein sequence ID" value="VFJ61726.1"/>
    <property type="molecule type" value="Genomic_DNA"/>
</dbReference>
<dbReference type="InterPro" id="IPR017598">
    <property type="entry name" value="SulphurTrfase_DndC"/>
</dbReference>
<dbReference type="Pfam" id="PF01507">
    <property type="entry name" value="PAPS_reduct"/>
    <property type="match status" value="1"/>
</dbReference>
<reference evidence="2" key="1">
    <citation type="submission" date="2019-02" db="EMBL/GenBank/DDBJ databases">
        <authorList>
            <person name="Gruber-Vodicka R. H."/>
            <person name="Seah K. B. B."/>
        </authorList>
    </citation>
    <scope>NUCLEOTIDE SEQUENCE</scope>
    <source>
        <strain evidence="2">BECK_DK161</strain>
    </source>
</reference>
<gene>
    <name evidence="2" type="ORF">BECKDK2373C_GA0170839_10912</name>
</gene>
<dbReference type="InterPro" id="IPR050128">
    <property type="entry name" value="Sulfate_adenylyltrnsfr_sub2"/>
</dbReference>
<evidence type="ECO:0000259" key="1">
    <source>
        <dbReference type="Pfam" id="PF01507"/>
    </source>
</evidence>
<dbReference type="GO" id="GO:0003824">
    <property type="term" value="F:catalytic activity"/>
    <property type="evidence" value="ECO:0007669"/>
    <property type="project" value="InterPro"/>
</dbReference>
<dbReference type="SUPFAM" id="SSF52402">
    <property type="entry name" value="Adenine nucleotide alpha hydrolases-like"/>
    <property type="match status" value="1"/>
</dbReference>
<feature type="domain" description="Phosphoadenosine phosphosulphate reductase" evidence="1">
    <location>
        <begin position="24"/>
        <end position="255"/>
    </location>
</feature>
<organism evidence="2">
    <name type="scientific">Candidatus Kentrum sp. DK</name>
    <dbReference type="NCBI Taxonomy" id="2126562"/>
    <lineage>
        <taxon>Bacteria</taxon>
        <taxon>Pseudomonadati</taxon>
        <taxon>Pseudomonadota</taxon>
        <taxon>Gammaproteobacteria</taxon>
        <taxon>Candidatus Kentrum</taxon>
    </lineage>
</organism>
<name>A0A450T509_9GAMM</name>
<dbReference type="PANTHER" id="PTHR43196">
    <property type="entry name" value="SULFATE ADENYLYLTRANSFERASE SUBUNIT 2"/>
    <property type="match status" value="1"/>
</dbReference>
<dbReference type="InterPro" id="IPR014729">
    <property type="entry name" value="Rossmann-like_a/b/a_fold"/>
</dbReference>
<dbReference type="AlphaFoldDB" id="A0A450T509"/>